<comment type="subcellular location">
    <subcellularLocation>
        <location evidence="1">Cell membrane</location>
        <topology evidence="1">Multi-pass membrane protein</topology>
    </subcellularLocation>
</comment>
<organism evidence="8 9">
    <name type="scientific">Candidatus Gemmiger excrementavium</name>
    <dbReference type="NCBI Taxonomy" id="2838608"/>
    <lineage>
        <taxon>Bacteria</taxon>
        <taxon>Bacillati</taxon>
        <taxon>Bacillota</taxon>
        <taxon>Clostridia</taxon>
        <taxon>Eubacteriales</taxon>
        <taxon>Gemmiger</taxon>
    </lineage>
</organism>
<dbReference type="PANTHER" id="PTHR34582:SF6">
    <property type="entry name" value="UPF0702 TRANSMEMBRANE PROTEIN YCAP"/>
    <property type="match status" value="1"/>
</dbReference>
<sequence>MLAAIFRTVVVYITVIAALRLMGKRQLGELQPSELVTTLLVSNVASICIDEPDLPLLASLALIFLLTALEIFSSSLACLSPGYARLLFGKPITVIRNGEILQPALRRLRITAGDLTEALRGKDIFSPAEVLWGVVEPNGHISTAKMPAPGEPPAMLPLFVEQSVFQENLEALGVDEAWLDDLFRRRGLHRTEVLLLLYNGKEMLLIPKKAAPKGRPGKDNL</sequence>
<keyword evidence="3" id="KW-1003">Cell membrane</keyword>
<keyword evidence="6" id="KW-0472">Membrane</keyword>
<protein>
    <submittedName>
        <fullName evidence="8">DUF421 domain-containing protein</fullName>
    </submittedName>
</protein>
<evidence type="ECO:0000259" key="7">
    <source>
        <dbReference type="Pfam" id="PF04239"/>
    </source>
</evidence>
<evidence type="ECO:0000256" key="2">
    <source>
        <dbReference type="ARBA" id="ARBA00006448"/>
    </source>
</evidence>
<comment type="similarity">
    <text evidence="2">Belongs to the UPF0702 family.</text>
</comment>
<proteinExistence type="inferred from homology"/>
<dbReference type="AlphaFoldDB" id="A0A9D2JG37"/>
<dbReference type="Gene3D" id="3.30.240.20">
    <property type="entry name" value="bsu07140 like domains"/>
    <property type="match status" value="1"/>
</dbReference>
<evidence type="ECO:0000256" key="1">
    <source>
        <dbReference type="ARBA" id="ARBA00004651"/>
    </source>
</evidence>
<comment type="caution">
    <text evidence="8">The sequence shown here is derived from an EMBL/GenBank/DDBJ whole genome shotgun (WGS) entry which is preliminary data.</text>
</comment>
<dbReference type="Pfam" id="PF04239">
    <property type="entry name" value="DUF421"/>
    <property type="match status" value="1"/>
</dbReference>
<evidence type="ECO:0000256" key="3">
    <source>
        <dbReference type="ARBA" id="ARBA00022475"/>
    </source>
</evidence>
<feature type="domain" description="YetF C-terminal" evidence="7">
    <location>
        <begin position="85"/>
        <end position="195"/>
    </location>
</feature>
<dbReference type="EMBL" id="DXBO01000159">
    <property type="protein sequence ID" value="HIZ49250.1"/>
    <property type="molecule type" value="Genomic_DNA"/>
</dbReference>
<evidence type="ECO:0000313" key="9">
    <source>
        <dbReference type="Proteomes" id="UP000824031"/>
    </source>
</evidence>
<dbReference type="InterPro" id="IPR023090">
    <property type="entry name" value="UPF0702_alpha/beta_dom_sf"/>
</dbReference>
<accession>A0A9D2JG37</accession>
<dbReference type="Proteomes" id="UP000824031">
    <property type="component" value="Unassembled WGS sequence"/>
</dbReference>
<keyword evidence="5" id="KW-1133">Transmembrane helix</keyword>
<keyword evidence="4" id="KW-0812">Transmembrane</keyword>
<gene>
    <name evidence="8" type="ORF">H9810_11060</name>
</gene>
<evidence type="ECO:0000256" key="6">
    <source>
        <dbReference type="ARBA" id="ARBA00023136"/>
    </source>
</evidence>
<evidence type="ECO:0000256" key="5">
    <source>
        <dbReference type="ARBA" id="ARBA00022989"/>
    </source>
</evidence>
<evidence type="ECO:0000313" key="8">
    <source>
        <dbReference type="EMBL" id="HIZ49250.1"/>
    </source>
</evidence>
<reference evidence="8" key="2">
    <citation type="submission" date="2021-04" db="EMBL/GenBank/DDBJ databases">
        <authorList>
            <person name="Gilroy R."/>
        </authorList>
    </citation>
    <scope>NUCLEOTIDE SEQUENCE</scope>
    <source>
        <strain evidence="8">3436</strain>
    </source>
</reference>
<dbReference type="GO" id="GO:0005886">
    <property type="term" value="C:plasma membrane"/>
    <property type="evidence" value="ECO:0007669"/>
    <property type="project" value="UniProtKB-SubCell"/>
</dbReference>
<dbReference type="InterPro" id="IPR007353">
    <property type="entry name" value="DUF421"/>
</dbReference>
<evidence type="ECO:0000256" key="4">
    <source>
        <dbReference type="ARBA" id="ARBA00022692"/>
    </source>
</evidence>
<dbReference type="PANTHER" id="PTHR34582">
    <property type="entry name" value="UPF0702 TRANSMEMBRANE PROTEIN YCAP"/>
    <property type="match status" value="1"/>
</dbReference>
<reference evidence="8" key="1">
    <citation type="journal article" date="2021" name="PeerJ">
        <title>Extensive microbial diversity within the chicken gut microbiome revealed by metagenomics and culture.</title>
        <authorList>
            <person name="Gilroy R."/>
            <person name="Ravi A."/>
            <person name="Getino M."/>
            <person name="Pursley I."/>
            <person name="Horton D.L."/>
            <person name="Alikhan N.F."/>
            <person name="Baker D."/>
            <person name="Gharbi K."/>
            <person name="Hall N."/>
            <person name="Watson M."/>
            <person name="Adriaenssens E.M."/>
            <person name="Foster-Nyarko E."/>
            <person name="Jarju S."/>
            <person name="Secka A."/>
            <person name="Antonio M."/>
            <person name="Oren A."/>
            <person name="Chaudhuri R.R."/>
            <person name="La Ragione R."/>
            <person name="Hildebrand F."/>
            <person name="Pallen M.J."/>
        </authorList>
    </citation>
    <scope>NUCLEOTIDE SEQUENCE</scope>
    <source>
        <strain evidence="8">3436</strain>
    </source>
</reference>
<name>A0A9D2JG37_9FIRM</name>